<dbReference type="EMBL" id="QNUK01000389">
    <property type="protein sequence ID" value="KAF5894136.1"/>
    <property type="molecule type" value="Genomic_DNA"/>
</dbReference>
<dbReference type="SMART" id="SM00054">
    <property type="entry name" value="EFh"/>
    <property type="match status" value="2"/>
</dbReference>
<organism evidence="8 9">
    <name type="scientific">Clarias magur</name>
    <name type="common">Asian catfish</name>
    <name type="synonym">Macropteronotus magur</name>
    <dbReference type="NCBI Taxonomy" id="1594786"/>
    <lineage>
        <taxon>Eukaryota</taxon>
        <taxon>Metazoa</taxon>
        <taxon>Chordata</taxon>
        <taxon>Craniata</taxon>
        <taxon>Vertebrata</taxon>
        <taxon>Euteleostomi</taxon>
        <taxon>Actinopterygii</taxon>
        <taxon>Neopterygii</taxon>
        <taxon>Teleostei</taxon>
        <taxon>Ostariophysi</taxon>
        <taxon>Siluriformes</taxon>
        <taxon>Clariidae</taxon>
        <taxon>Clarias</taxon>
    </lineage>
</organism>
<feature type="binding site" evidence="5">
    <location>
        <position position="95"/>
    </location>
    <ligand>
        <name>Ca(2+)</name>
        <dbReference type="ChEBI" id="CHEBI:29108"/>
        <label>2</label>
    </ligand>
</feature>
<dbReference type="PANTHER" id="PTHR11653">
    <property type="entry name" value="PARVALBUMIN ALPHA"/>
    <property type="match status" value="1"/>
</dbReference>
<evidence type="ECO:0000256" key="1">
    <source>
        <dbReference type="ARBA" id="ARBA00009753"/>
    </source>
</evidence>
<evidence type="ECO:0000259" key="7">
    <source>
        <dbReference type="PROSITE" id="PS50222"/>
    </source>
</evidence>
<dbReference type="InterPro" id="IPR008080">
    <property type="entry name" value="Parvalbumin"/>
</dbReference>
<feature type="binding site" evidence="5">
    <location>
        <position position="58"/>
    </location>
    <ligand>
        <name>Ca(2+)</name>
        <dbReference type="ChEBI" id="CHEBI:29108"/>
        <label>1</label>
    </ligand>
</feature>
<comment type="caution">
    <text evidence="8">The sequence shown here is derived from an EMBL/GenBank/DDBJ whole genome shotgun (WGS) entry which is preliminary data.</text>
</comment>
<dbReference type="GO" id="GO:0005509">
    <property type="term" value="F:calcium ion binding"/>
    <property type="evidence" value="ECO:0007669"/>
    <property type="project" value="UniProtKB-UniRule"/>
</dbReference>
<dbReference type="PROSITE" id="PS50222">
    <property type="entry name" value="EF_HAND_2"/>
    <property type="match status" value="1"/>
</dbReference>
<dbReference type="PRINTS" id="PR01697">
    <property type="entry name" value="PARVALBUMIN"/>
</dbReference>
<dbReference type="PANTHER" id="PTHR11653:SF4">
    <property type="entry name" value="ONCOMODULIN-2-RELATED"/>
    <property type="match status" value="1"/>
</dbReference>
<protein>
    <recommendedName>
        <fullName evidence="6">Parvalbumin</fullName>
    </recommendedName>
</protein>
<proteinExistence type="inferred from homology"/>
<dbReference type="InterPro" id="IPR002048">
    <property type="entry name" value="EF_hand_dom"/>
</dbReference>
<keyword evidence="9" id="KW-1185">Reference proteome</keyword>
<feature type="binding site" evidence="5">
    <location>
        <position position="56"/>
    </location>
    <ligand>
        <name>Ca(2+)</name>
        <dbReference type="ChEBI" id="CHEBI:29108"/>
        <label>1</label>
    </ligand>
</feature>
<dbReference type="SUPFAM" id="SSF47473">
    <property type="entry name" value="EF-hand"/>
    <property type="match status" value="1"/>
</dbReference>
<feature type="binding site" evidence="5">
    <location>
        <position position="52"/>
    </location>
    <ligand>
        <name>Ca(2+)</name>
        <dbReference type="ChEBI" id="CHEBI:29108"/>
        <label>1</label>
    </ligand>
</feature>
<feature type="non-terminal residue" evidence="8">
    <location>
        <position position="128"/>
    </location>
</feature>
<feature type="binding site" evidence="5">
    <location>
        <position position="63"/>
    </location>
    <ligand>
        <name>Ca(2+)</name>
        <dbReference type="ChEBI" id="CHEBI:29108"/>
        <label>1</label>
    </ligand>
</feature>
<dbReference type="Pfam" id="PF13499">
    <property type="entry name" value="EF-hand_7"/>
    <property type="match status" value="1"/>
</dbReference>
<evidence type="ECO:0000256" key="2">
    <source>
        <dbReference type="ARBA" id="ARBA00022723"/>
    </source>
</evidence>
<comment type="similarity">
    <text evidence="1 6">Belongs to the parvalbumin family.</text>
</comment>
<keyword evidence="2 5" id="KW-0479">Metal-binding</keyword>
<dbReference type="Proteomes" id="UP000727407">
    <property type="component" value="Unassembled WGS sequence"/>
</dbReference>
<name>A0A8J4WX60_CLAMG</name>
<dbReference type="InterPro" id="IPR011992">
    <property type="entry name" value="EF-hand-dom_pair"/>
</dbReference>
<dbReference type="PROSITE" id="PS00018">
    <property type="entry name" value="EF_HAND_1"/>
    <property type="match status" value="2"/>
</dbReference>
<evidence type="ECO:0000256" key="3">
    <source>
        <dbReference type="ARBA" id="ARBA00022737"/>
    </source>
</evidence>
<feature type="domain" description="EF-hand" evidence="7">
    <location>
        <begin position="39"/>
        <end position="74"/>
    </location>
</feature>
<dbReference type="GO" id="GO:0005737">
    <property type="term" value="C:cytoplasm"/>
    <property type="evidence" value="ECO:0007669"/>
    <property type="project" value="TreeGrafter"/>
</dbReference>
<evidence type="ECO:0000313" key="8">
    <source>
        <dbReference type="EMBL" id="KAF5894136.1"/>
    </source>
</evidence>
<keyword evidence="3" id="KW-0677">Repeat</keyword>
<evidence type="ECO:0000313" key="9">
    <source>
        <dbReference type="Proteomes" id="UP000727407"/>
    </source>
</evidence>
<feature type="binding site" evidence="5">
    <location>
        <position position="102"/>
    </location>
    <ligand>
        <name>Ca(2+)</name>
        <dbReference type="ChEBI" id="CHEBI:29108"/>
        <label>2</label>
    </ligand>
</feature>
<feature type="binding site" evidence="5">
    <location>
        <position position="97"/>
    </location>
    <ligand>
        <name>Ca(2+)</name>
        <dbReference type="ChEBI" id="CHEBI:29108"/>
        <label>2</label>
    </ligand>
</feature>
<dbReference type="Gene3D" id="1.10.238.10">
    <property type="entry name" value="EF-hand"/>
    <property type="match status" value="1"/>
</dbReference>
<evidence type="ECO:0000256" key="4">
    <source>
        <dbReference type="ARBA" id="ARBA00022837"/>
    </source>
</evidence>
<dbReference type="InterPro" id="IPR018247">
    <property type="entry name" value="EF_Hand_1_Ca_BS"/>
</dbReference>
<evidence type="ECO:0000256" key="6">
    <source>
        <dbReference type="RuleBase" id="RU368048"/>
    </source>
</evidence>
<comment type="function">
    <text evidence="6">In muscle, parvalbumin is thought to be involved in relaxation after contraction. It binds two calcium ions.</text>
</comment>
<accession>A0A8J4WX60</accession>
<gene>
    <name evidence="8" type="ORF">DAT39_016147</name>
</gene>
<dbReference type="AlphaFoldDB" id="A0A8J4WX60"/>
<dbReference type="OrthoDB" id="26525at2759"/>
<sequence>MSLTNILSAEAIENGIKDCEAPESFSTKRFFQLIGLTKKNPEEIREVFRLLDDNNSGFIEEQELKFFLQRFGPGARILTENETKNFMSGLDGNSDGKIGVDEFFNSKKLKLLYSTKKSPEIIKTGIVK</sequence>
<keyword evidence="4 5" id="KW-0106">Calcium</keyword>
<reference evidence="8" key="1">
    <citation type="submission" date="2020-07" db="EMBL/GenBank/DDBJ databases">
        <title>Clarias magur genome sequencing, assembly and annotation.</title>
        <authorList>
            <person name="Kushwaha B."/>
            <person name="Kumar R."/>
            <person name="Das P."/>
            <person name="Joshi C.G."/>
            <person name="Kumar D."/>
            <person name="Nagpure N.S."/>
            <person name="Pandey M."/>
            <person name="Agarwal S."/>
            <person name="Srivastava S."/>
            <person name="Singh M."/>
            <person name="Sahoo L."/>
            <person name="Jayasankar P."/>
            <person name="Meher P.K."/>
            <person name="Koringa P.G."/>
            <person name="Iquebal M.A."/>
            <person name="Das S.P."/>
            <person name="Bit A."/>
            <person name="Patnaik S."/>
            <person name="Patel N."/>
            <person name="Shah T.M."/>
            <person name="Hinsu A."/>
            <person name="Jena J.K."/>
        </authorList>
    </citation>
    <scope>NUCLEOTIDE SEQUENCE</scope>
    <source>
        <strain evidence="8">CIFAMagur01</strain>
        <tissue evidence="8">Testis</tissue>
    </source>
</reference>
<feature type="binding site" evidence="5">
    <location>
        <position position="91"/>
    </location>
    <ligand>
        <name>Ca(2+)</name>
        <dbReference type="ChEBI" id="CHEBI:29108"/>
        <label>2</label>
    </ligand>
</feature>
<evidence type="ECO:0000256" key="5">
    <source>
        <dbReference type="PIRSR" id="PIRSR608080-1"/>
    </source>
</evidence>